<sequence length="74" mass="8849">MGYDPDNYEPDNLVDYLGHSQCQILEISLRWKLWDLHQIKKSEWEKALSYLEVSVVCTGISWKIQLFQTFWAKI</sequence>
<dbReference type="AlphaFoldDB" id="A0A974BP77"/>
<protein>
    <submittedName>
        <fullName evidence="1">Uncharacterized protein</fullName>
    </submittedName>
</protein>
<evidence type="ECO:0000313" key="1">
    <source>
        <dbReference type="EMBL" id="OCT55643.1"/>
    </source>
</evidence>
<dbReference type="EMBL" id="KV479265">
    <property type="protein sequence ID" value="OCT55643.1"/>
    <property type="molecule type" value="Genomic_DNA"/>
</dbReference>
<organism evidence="1">
    <name type="scientific">Xenopus laevis</name>
    <name type="common">African clawed frog</name>
    <dbReference type="NCBI Taxonomy" id="8355"/>
    <lineage>
        <taxon>Eukaryota</taxon>
        <taxon>Metazoa</taxon>
        <taxon>Chordata</taxon>
        <taxon>Craniata</taxon>
        <taxon>Vertebrata</taxon>
        <taxon>Euteleostomi</taxon>
        <taxon>Amphibia</taxon>
        <taxon>Batrachia</taxon>
        <taxon>Anura</taxon>
        <taxon>Pipoidea</taxon>
        <taxon>Pipidae</taxon>
        <taxon>Xenopodinae</taxon>
        <taxon>Xenopus</taxon>
        <taxon>Xenopus</taxon>
    </lineage>
</organism>
<proteinExistence type="predicted"/>
<name>A0A974BP77_XENLA</name>
<gene>
    <name evidence="1" type="ORF">XELAEV_18000300mg</name>
</gene>
<reference evidence="1" key="1">
    <citation type="submission" date="2016-05" db="EMBL/GenBank/DDBJ databases">
        <title>WGS assembly of Xenopus laevis.</title>
        <authorList>
            <person name="Session A."/>
            <person name="Uno Y."/>
            <person name="Kwon T."/>
            <person name="Chapman J."/>
            <person name="Toyoda A."/>
            <person name="Takahashi S."/>
            <person name="Fukui A."/>
            <person name="Hikosaka A."/>
            <person name="Putnam N."/>
            <person name="Stites J."/>
            <person name="Van Heeringen S."/>
            <person name="Quigley I."/>
            <person name="Heinz S."/>
            <person name="Hellsten U."/>
            <person name="Lyons J."/>
            <person name="Suzuki A."/>
            <person name="Kondo M."/>
            <person name="Ogino H."/>
            <person name="Ochi H."/>
            <person name="Bogdanovic O."/>
            <person name="Lister R."/>
            <person name="Georgiou G."/>
            <person name="Paranjpe S."/>
            <person name="Van Kruijsbergen I."/>
            <person name="Mozaffari S."/>
            <person name="Shu S."/>
            <person name="Schmutz J."/>
            <person name="Jenkins J."/>
            <person name="Grimwood J."/>
            <person name="Carlson J."/>
            <person name="Mitros T."/>
            <person name="Simakov O."/>
            <person name="Heald R."/>
            <person name="Miller K."/>
            <person name="Haudenschild C."/>
            <person name="Kuroki Y."/>
            <person name="Tanaka T."/>
            <person name="Michiue T."/>
            <person name="Watanabe M."/>
            <person name="Kinoshita T."/>
            <person name="Ohta Y."/>
            <person name="Mawaribuchi S."/>
            <person name="Suzuki Y."/>
            <person name="Haramoto Y."/>
            <person name="Yamamoto T."/>
            <person name="Takagi C."/>
            <person name="Kitzman J."/>
            <person name="Shendure J."/>
            <person name="Nakayama T."/>
            <person name="Izutsu Y."/>
            <person name="Robert J."/>
            <person name="Dichmann D."/>
            <person name="Flajnik M."/>
            <person name="Houston D."/>
            <person name="Marcotte E."/>
            <person name="Wallingford J."/>
            <person name="Ito Y."/>
            <person name="Asashima M."/>
            <person name="Ueno N."/>
            <person name="Matsuda Y."/>
            <person name="Jan Veenstra G."/>
            <person name="Fujiyama A."/>
            <person name="Harland R."/>
            <person name="Taira M."/>
            <person name="Rokhsar D.S."/>
        </authorList>
    </citation>
    <scope>NUCLEOTIDE SEQUENCE</scope>
    <source>
        <strain evidence="1">J</strain>
        <tissue evidence="1">Blood</tissue>
    </source>
</reference>
<accession>A0A974BP77</accession>
<dbReference type="Proteomes" id="UP000694892">
    <property type="component" value="Unassembled WGS sequence"/>
</dbReference>